<evidence type="ECO:0000256" key="3">
    <source>
        <dbReference type="ARBA" id="ARBA00022840"/>
    </source>
</evidence>
<keyword evidence="6" id="KW-1185">Reference proteome</keyword>
<feature type="domain" description="ABC transporter" evidence="4">
    <location>
        <begin position="2"/>
        <end position="236"/>
    </location>
</feature>
<name>A0A7W5C7D4_9BACL</name>
<dbReference type="GO" id="GO:0055052">
    <property type="term" value="C:ATP-binding cassette (ABC) transporter complex, substrate-binding subunit-containing"/>
    <property type="evidence" value="ECO:0007669"/>
    <property type="project" value="TreeGrafter"/>
</dbReference>
<evidence type="ECO:0000256" key="2">
    <source>
        <dbReference type="ARBA" id="ARBA00022741"/>
    </source>
</evidence>
<gene>
    <name evidence="5" type="ORF">FHS16_002556</name>
</gene>
<dbReference type="InterPro" id="IPR047641">
    <property type="entry name" value="ABC_transpr_MalK/UgpC-like"/>
</dbReference>
<dbReference type="PROSITE" id="PS50893">
    <property type="entry name" value="ABC_TRANSPORTER_2"/>
    <property type="match status" value="1"/>
</dbReference>
<dbReference type="Gene3D" id="2.40.50.100">
    <property type="match status" value="1"/>
</dbReference>
<reference evidence="5 6" key="1">
    <citation type="submission" date="2020-08" db="EMBL/GenBank/DDBJ databases">
        <title>Genomic Encyclopedia of Type Strains, Phase III (KMG-III): the genomes of soil and plant-associated and newly described type strains.</title>
        <authorList>
            <person name="Whitman W."/>
        </authorList>
    </citation>
    <scope>NUCLEOTIDE SEQUENCE [LARGE SCALE GENOMIC DNA]</scope>
    <source>
        <strain evidence="5 6">CECT 8234</strain>
    </source>
</reference>
<dbReference type="PANTHER" id="PTHR43875:SF1">
    <property type="entry name" value="OSMOPROTECTIVE COMPOUNDS UPTAKE ATP-BINDING PROTEIN GGTA"/>
    <property type="match status" value="1"/>
</dbReference>
<dbReference type="EMBL" id="JACHXW010000006">
    <property type="protein sequence ID" value="MBB3152506.1"/>
    <property type="molecule type" value="Genomic_DNA"/>
</dbReference>
<dbReference type="PANTHER" id="PTHR43875">
    <property type="entry name" value="MALTODEXTRIN IMPORT ATP-BINDING PROTEIN MSMX"/>
    <property type="match status" value="1"/>
</dbReference>
<dbReference type="Proteomes" id="UP000518605">
    <property type="component" value="Unassembled WGS sequence"/>
</dbReference>
<dbReference type="RefSeq" id="WP_246431726.1">
    <property type="nucleotide sequence ID" value="NZ_CBCSLB010000005.1"/>
</dbReference>
<dbReference type="InterPro" id="IPR027417">
    <property type="entry name" value="P-loop_NTPase"/>
</dbReference>
<evidence type="ECO:0000256" key="1">
    <source>
        <dbReference type="ARBA" id="ARBA00022448"/>
    </source>
</evidence>
<comment type="caution">
    <text evidence="5">The sequence shown here is derived from an EMBL/GenBank/DDBJ whole genome shotgun (WGS) entry which is preliminary data.</text>
</comment>
<keyword evidence="3 5" id="KW-0067">ATP-binding</keyword>
<accession>A0A7W5C7D4</accession>
<dbReference type="Pfam" id="PF17912">
    <property type="entry name" value="OB_MalK"/>
    <property type="match status" value="1"/>
</dbReference>
<dbReference type="SMART" id="SM00382">
    <property type="entry name" value="AAA"/>
    <property type="match status" value="1"/>
</dbReference>
<dbReference type="InterPro" id="IPR008995">
    <property type="entry name" value="Mo/tungstate-bd_C_term_dom"/>
</dbReference>
<dbReference type="InterPro" id="IPR003593">
    <property type="entry name" value="AAA+_ATPase"/>
</dbReference>
<sequence>MISLVNIVKDYDGKQMGSRAVDGLNLEIAKGEFVALLGPSGCGKTTTLMMLAGLLKPTSGEIYFKDKLVNHVEPKDRNIGMVFQSYALYPHLTVRDNIAFPLRERKMAKKDAYERAHATSKILQIDHLLDRKPSQLSGGQQQRVAMARALSKDPEILLLDEPMSNLDSRLKLDVRDEIRKIQRKLGVTTIIVTHDQEEALAISDRVAILNGGKIQQYAPPSELFNHPSNLFVGSFLGNPPMNLIDGVVETRGEQQWIKTMLFELEIPQSRRLEEQHMGKEVKLGVRPHDLFITEQPTEAAIKLQIDLIEHLGNGQLIKLTDPAGQSDMMIRLLTDNEKQLKEHETLSVGIRPHKFHLFDMTDEGRNLLQFQ</sequence>
<evidence type="ECO:0000259" key="4">
    <source>
        <dbReference type="PROSITE" id="PS50893"/>
    </source>
</evidence>
<evidence type="ECO:0000313" key="5">
    <source>
        <dbReference type="EMBL" id="MBB3152506.1"/>
    </source>
</evidence>
<dbReference type="FunFam" id="3.40.50.300:FF:000042">
    <property type="entry name" value="Maltose/maltodextrin ABC transporter, ATP-binding protein"/>
    <property type="match status" value="1"/>
</dbReference>
<dbReference type="GO" id="GO:0016887">
    <property type="term" value="F:ATP hydrolysis activity"/>
    <property type="evidence" value="ECO:0007669"/>
    <property type="project" value="InterPro"/>
</dbReference>
<dbReference type="Gene3D" id="3.40.50.300">
    <property type="entry name" value="P-loop containing nucleotide triphosphate hydrolases"/>
    <property type="match status" value="1"/>
</dbReference>
<keyword evidence="2" id="KW-0547">Nucleotide-binding</keyword>
<dbReference type="SUPFAM" id="SSF52540">
    <property type="entry name" value="P-loop containing nucleoside triphosphate hydrolases"/>
    <property type="match status" value="1"/>
</dbReference>
<dbReference type="InterPro" id="IPR012340">
    <property type="entry name" value="NA-bd_OB-fold"/>
</dbReference>
<dbReference type="GO" id="GO:0008643">
    <property type="term" value="P:carbohydrate transport"/>
    <property type="evidence" value="ECO:0007669"/>
    <property type="project" value="InterPro"/>
</dbReference>
<dbReference type="InterPro" id="IPR015855">
    <property type="entry name" value="ABC_transpr_MalK-like"/>
</dbReference>
<proteinExistence type="predicted"/>
<dbReference type="Pfam" id="PF00005">
    <property type="entry name" value="ABC_tran"/>
    <property type="match status" value="1"/>
</dbReference>
<dbReference type="Gene3D" id="2.40.50.140">
    <property type="entry name" value="Nucleic acid-binding proteins"/>
    <property type="match status" value="1"/>
</dbReference>
<dbReference type="InterPro" id="IPR003439">
    <property type="entry name" value="ABC_transporter-like_ATP-bd"/>
</dbReference>
<dbReference type="GO" id="GO:0140359">
    <property type="term" value="F:ABC-type transporter activity"/>
    <property type="evidence" value="ECO:0007669"/>
    <property type="project" value="InterPro"/>
</dbReference>
<evidence type="ECO:0000313" key="6">
    <source>
        <dbReference type="Proteomes" id="UP000518605"/>
    </source>
</evidence>
<dbReference type="AlphaFoldDB" id="A0A7W5C7D4"/>
<organism evidence="5 6">
    <name type="scientific">Paenibacillus endophyticus</name>
    <dbReference type="NCBI Taxonomy" id="1294268"/>
    <lineage>
        <taxon>Bacteria</taxon>
        <taxon>Bacillati</taxon>
        <taxon>Bacillota</taxon>
        <taxon>Bacilli</taxon>
        <taxon>Bacillales</taxon>
        <taxon>Paenibacillaceae</taxon>
        <taxon>Paenibacillus</taxon>
    </lineage>
</organism>
<dbReference type="PROSITE" id="PS00211">
    <property type="entry name" value="ABC_TRANSPORTER_1"/>
    <property type="match status" value="1"/>
</dbReference>
<protein>
    <submittedName>
        <fullName evidence="5">Inositol-phosphate transport system ATP-binding protein</fullName>
    </submittedName>
</protein>
<dbReference type="CDD" id="cd03301">
    <property type="entry name" value="ABC_MalK_N"/>
    <property type="match status" value="1"/>
</dbReference>
<dbReference type="InterPro" id="IPR017871">
    <property type="entry name" value="ABC_transporter-like_CS"/>
</dbReference>
<keyword evidence="1" id="KW-0813">Transport</keyword>
<dbReference type="GO" id="GO:0005524">
    <property type="term" value="F:ATP binding"/>
    <property type="evidence" value="ECO:0007669"/>
    <property type="project" value="UniProtKB-KW"/>
</dbReference>
<dbReference type="SUPFAM" id="SSF50331">
    <property type="entry name" value="MOP-like"/>
    <property type="match status" value="1"/>
</dbReference>
<dbReference type="InterPro" id="IPR040582">
    <property type="entry name" value="OB_MalK-like"/>
</dbReference>